<dbReference type="AlphaFoldDB" id="A0AAD9N5Y5"/>
<gene>
    <name evidence="4" type="ORF">NP493_1949g00003</name>
</gene>
<evidence type="ECO:0000256" key="2">
    <source>
        <dbReference type="RuleBase" id="RU003860"/>
    </source>
</evidence>
<name>A0AAD9N5Y5_RIDPI</name>
<dbReference type="InterPro" id="IPR050961">
    <property type="entry name" value="BolA/IbaG_stress_morph_reg"/>
</dbReference>
<comment type="caution">
    <text evidence="4">The sequence shown here is derived from an EMBL/GenBank/DDBJ whole genome shotgun (WGS) entry which is preliminary data.</text>
</comment>
<evidence type="ECO:0000256" key="3">
    <source>
        <dbReference type="SAM" id="MobiDB-lite"/>
    </source>
</evidence>
<sequence length="109" mass="12368">MASEAERPVQAGITRKLTEHFQPHHLDIVNESFMHKVPKGSELHFRVVVVSDKFQDKPVIQRHRMVNEVLQEELKNIIALSISAKTPDQWQDSDQKVGKSPACRGGAFL</sequence>
<dbReference type="SUPFAM" id="SSF82657">
    <property type="entry name" value="BolA-like"/>
    <property type="match status" value="1"/>
</dbReference>
<dbReference type="InterPro" id="IPR036065">
    <property type="entry name" value="BolA-like_sf"/>
</dbReference>
<dbReference type="GO" id="GO:1990229">
    <property type="term" value="C:iron-sulfur cluster assembly complex"/>
    <property type="evidence" value="ECO:0007669"/>
    <property type="project" value="UniProtKB-ARBA"/>
</dbReference>
<dbReference type="PANTHER" id="PTHR46229:SF2">
    <property type="entry name" value="BOLA-LIKE PROTEIN 1"/>
    <property type="match status" value="1"/>
</dbReference>
<dbReference type="Gene3D" id="3.30.300.90">
    <property type="entry name" value="BolA-like"/>
    <property type="match status" value="1"/>
</dbReference>
<dbReference type="GO" id="GO:0005739">
    <property type="term" value="C:mitochondrion"/>
    <property type="evidence" value="ECO:0007669"/>
    <property type="project" value="TreeGrafter"/>
</dbReference>
<dbReference type="Proteomes" id="UP001209878">
    <property type="component" value="Unassembled WGS sequence"/>
</dbReference>
<dbReference type="PIRSF" id="PIRSF003113">
    <property type="entry name" value="BolA"/>
    <property type="match status" value="1"/>
</dbReference>
<evidence type="ECO:0008006" key="6">
    <source>
        <dbReference type="Google" id="ProtNLM"/>
    </source>
</evidence>
<organism evidence="4 5">
    <name type="scientific">Ridgeia piscesae</name>
    <name type="common">Tubeworm</name>
    <dbReference type="NCBI Taxonomy" id="27915"/>
    <lineage>
        <taxon>Eukaryota</taxon>
        <taxon>Metazoa</taxon>
        <taxon>Spiralia</taxon>
        <taxon>Lophotrochozoa</taxon>
        <taxon>Annelida</taxon>
        <taxon>Polychaeta</taxon>
        <taxon>Sedentaria</taxon>
        <taxon>Canalipalpata</taxon>
        <taxon>Sabellida</taxon>
        <taxon>Siboglinidae</taxon>
        <taxon>Ridgeia</taxon>
    </lineage>
</organism>
<protein>
    <recommendedName>
        <fullName evidence="6">BolA-like protein 2</fullName>
    </recommendedName>
</protein>
<feature type="region of interest" description="Disordered" evidence="3">
    <location>
        <begin position="89"/>
        <end position="109"/>
    </location>
</feature>
<evidence type="ECO:0000313" key="5">
    <source>
        <dbReference type="Proteomes" id="UP001209878"/>
    </source>
</evidence>
<evidence type="ECO:0000313" key="4">
    <source>
        <dbReference type="EMBL" id="KAK2156668.1"/>
    </source>
</evidence>
<dbReference type="InterPro" id="IPR002634">
    <property type="entry name" value="BolA"/>
</dbReference>
<dbReference type="Pfam" id="PF01722">
    <property type="entry name" value="BolA"/>
    <property type="match status" value="1"/>
</dbReference>
<comment type="similarity">
    <text evidence="1 2">Belongs to the BolA/IbaG family.</text>
</comment>
<dbReference type="PANTHER" id="PTHR46229">
    <property type="entry name" value="BOLA TRANSCRIPTION REGULATOR"/>
    <property type="match status" value="1"/>
</dbReference>
<keyword evidence="5" id="KW-1185">Reference proteome</keyword>
<dbReference type="FunFam" id="3.30.300.90:FF:000001">
    <property type="entry name" value="Transcriptional regulator BolA"/>
    <property type="match status" value="1"/>
</dbReference>
<dbReference type="EMBL" id="JAODUO010001948">
    <property type="protein sequence ID" value="KAK2156668.1"/>
    <property type="molecule type" value="Genomic_DNA"/>
</dbReference>
<reference evidence="4" key="1">
    <citation type="journal article" date="2023" name="Mol. Biol. Evol.">
        <title>Third-Generation Sequencing Reveals the Adaptive Role of the Epigenome in Three Deep-Sea Polychaetes.</title>
        <authorList>
            <person name="Perez M."/>
            <person name="Aroh O."/>
            <person name="Sun Y."/>
            <person name="Lan Y."/>
            <person name="Juniper S.K."/>
            <person name="Young C.R."/>
            <person name="Angers B."/>
            <person name="Qian P.Y."/>
        </authorList>
    </citation>
    <scope>NUCLEOTIDE SEQUENCE</scope>
    <source>
        <strain evidence="4">R07B-5</strain>
    </source>
</reference>
<proteinExistence type="inferred from homology"/>
<accession>A0AAD9N5Y5</accession>
<evidence type="ECO:0000256" key="1">
    <source>
        <dbReference type="ARBA" id="ARBA00005578"/>
    </source>
</evidence>